<dbReference type="Proteomes" id="UP000824109">
    <property type="component" value="Unassembled WGS sequence"/>
</dbReference>
<dbReference type="InterPro" id="IPR052169">
    <property type="entry name" value="CW_Biosynth-Accessory"/>
</dbReference>
<feature type="chain" id="PRO_5039007852" evidence="2">
    <location>
        <begin position="29"/>
        <end position="355"/>
    </location>
</feature>
<sequence length="355" mass="38312">MRSGSVFTAGAFALCAAAFILTITINNAEAPSPSESETLSATEAAPAVRTLTVTAAGDCTFGTDINADPDLGFDAYAEQYGTDFFFENVRDIFSEDDLTIINFEGTLSDRGEREDKQFAFRGDPSYVDILTGSSVEAANLANNHSSDYGSVSLTDTQQYLTDAGILTCRGEDNVTAAEVNGVQVGLVGINYLNDQMRTELDSAINKADDLGAEVIILSMHWGVEKATEPNEEQIEAAHRAIDLGADLVIGTHPHVLQGIEKYNGRYILYSLGNFSFGGNNAPSDTDTAIFRQTFTLTGTEIADDDNYELIPCSITSADGYNNYQPTPAEGAEKERIEEKLTEYSDALGVSQLKFR</sequence>
<feature type="signal peptide" evidence="2">
    <location>
        <begin position="1"/>
        <end position="28"/>
    </location>
</feature>
<reference evidence="4" key="1">
    <citation type="submission" date="2020-10" db="EMBL/GenBank/DDBJ databases">
        <authorList>
            <person name="Gilroy R."/>
        </authorList>
    </citation>
    <scope>NUCLEOTIDE SEQUENCE</scope>
    <source>
        <strain evidence="4">USAMLcec3-3695</strain>
    </source>
</reference>
<dbReference type="Pfam" id="PF09587">
    <property type="entry name" value="PGA_cap"/>
    <property type="match status" value="1"/>
</dbReference>
<dbReference type="InterPro" id="IPR029052">
    <property type="entry name" value="Metallo-depent_PP-like"/>
</dbReference>
<comment type="similarity">
    <text evidence="1">Belongs to the CapA family.</text>
</comment>
<dbReference type="PANTHER" id="PTHR33393">
    <property type="entry name" value="POLYGLUTAMINE SYNTHESIS ACCESSORY PROTEIN RV0574C-RELATED"/>
    <property type="match status" value="1"/>
</dbReference>
<dbReference type="CDD" id="cd07381">
    <property type="entry name" value="MPP_CapA"/>
    <property type="match status" value="1"/>
</dbReference>
<protein>
    <submittedName>
        <fullName evidence="4">CapA family protein</fullName>
    </submittedName>
</protein>
<evidence type="ECO:0000259" key="3">
    <source>
        <dbReference type="SMART" id="SM00854"/>
    </source>
</evidence>
<dbReference type="AlphaFoldDB" id="A0A9D1MDP4"/>
<comment type="caution">
    <text evidence="4">The sequence shown here is derived from an EMBL/GenBank/DDBJ whole genome shotgun (WGS) entry which is preliminary data.</text>
</comment>
<gene>
    <name evidence="4" type="ORF">IAA61_11155</name>
</gene>
<name>A0A9D1MDP4_9FIRM</name>
<evidence type="ECO:0000256" key="2">
    <source>
        <dbReference type="SAM" id="SignalP"/>
    </source>
</evidence>
<organism evidence="4 5">
    <name type="scientific">Candidatus Ornithomonoglobus merdipullorum</name>
    <dbReference type="NCBI Taxonomy" id="2840895"/>
    <lineage>
        <taxon>Bacteria</taxon>
        <taxon>Bacillati</taxon>
        <taxon>Bacillota</taxon>
        <taxon>Clostridia</taxon>
        <taxon>Candidatus Ornithomonoglobus</taxon>
    </lineage>
</organism>
<dbReference type="PANTHER" id="PTHR33393:SF13">
    <property type="entry name" value="PGA BIOSYNTHESIS PROTEIN CAPA"/>
    <property type="match status" value="1"/>
</dbReference>
<evidence type="ECO:0000313" key="4">
    <source>
        <dbReference type="EMBL" id="HIU58351.1"/>
    </source>
</evidence>
<reference evidence="4" key="2">
    <citation type="journal article" date="2021" name="PeerJ">
        <title>Extensive microbial diversity within the chicken gut microbiome revealed by metagenomics and culture.</title>
        <authorList>
            <person name="Gilroy R."/>
            <person name="Ravi A."/>
            <person name="Getino M."/>
            <person name="Pursley I."/>
            <person name="Horton D.L."/>
            <person name="Alikhan N.F."/>
            <person name="Baker D."/>
            <person name="Gharbi K."/>
            <person name="Hall N."/>
            <person name="Watson M."/>
            <person name="Adriaenssens E.M."/>
            <person name="Foster-Nyarko E."/>
            <person name="Jarju S."/>
            <person name="Secka A."/>
            <person name="Antonio M."/>
            <person name="Oren A."/>
            <person name="Chaudhuri R.R."/>
            <person name="La Ragione R."/>
            <person name="Hildebrand F."/>
            <person name="Pallen M.J."/>
        </authorList>
    </citation>
    <scope>NUCLEOTIDE SEQUENCE</scope>
    <source>
        <strain evidence="4">USAMLcec3-3695</strain>
    </source>
</reference>
<feature type="domain" description="Capsule synthesis protein CapA" evidence="3">
    <location>
        <begin position="52"/>
        <end position="278"/>
    </location>
</feature>
<dbReference type="SUPFAM" id="SSF56300">
    <property type="entry name" value="Metallo-dependent phosphatases"/>
    <property type="match status" value="1"/>
</dbReference>
<keyword evidence="2" id="KW-0732">Signal</keyword>
<accession>A0A9D1MDP4</accession>
<dbReference type="EMBL" id="DVNB01000114">
    <property type="protein sequence ID" value="HIU58351.1"/>
    <property type="molecule type" value="Genomic_DNA"/>
</dbReference>
<evidence type="ECO:0000256" key="1">
    <source>
        <dbReference type="ARBA" id="ARBA00005662"/>
    </source>
</evidence>
<proteinExistence type="inferred from homology"/>
<evidence type="ECO:0000313" key="5">
    <source>
        <dbReference type="Proteomes" id="UP000824109"/>
    </source>
</evidence>
<dbReference type="SMART" id="SM00854">
    <property type="entry name" value="PGA_cap"/>
    <property type="match status" value="1"/>
</dbReference>
<dbReference type="InterPro" id="IPR019079">
    <property type="entry name" value="Capsule_synth_CapA"/>
</dbReference>
<dbReference type="Gene3D" id="3.60.21.10">
    <property type="match status" value="1"/>
</dbReference>